<name>A0A5B9QQY4_9BACT</name>
<dbReference type="KEGG" id="bgok:Pr1d_38550"/>
<evidence type="ECO:0000259" key="2">
    <source>
        <dbReference type="Pfam" id="PF00072"/>
    </source>
</evidence>
<keyword evidence="4" id="KW-1185">Reference proteome</keyword>
<evidence type="ECO:0000313" key="3">
    <source>
        <dbReference type="EMBL" id="QEG36541.1"/>
    </source>
</evidence>
<evidence type="ECO:0000256" key="1">
    <source>
        <dbReference type="ARBA" id="ARBA00022553"/>
    </source>
</evidence>
<feature type="domain" description="Response regulatory" evidence="2">
    <location>
        <begin position="18"/>
        <end position="101"/>
    </location>
</feature>
<dbReference type="Gene3D" id="3.40.50.2300">
    <property type="match status" value="1"/>
</dbReference>
<dbReference type="RefSeq" id="WP_148074873.1">
    <property type="nucleotide sequence ID" value="NZ_CP042913.1"/>
</dbReference>
<keyword evidence="1" id="KW-0597">Phosphoprotein</keyword>
<protein>
    <submittedName>
        <fullName evidence="3">Chemotaxis regulatory protein CheY</fullName>
    </submittedName>
</protein>
<reference evidence="3 4" key="1">
    <citation type="submission" date="2019-08" db="EMBL/GenBank/DDBJ databases">
        <title>Deep-cultivation of Planctomycetes and their phenomic and genomic characterization uncovers novel biology.</title>
        <authorList>
            <person name="Wiegand S."/>
            <person name="Jogler M."/>
            <person name="Boedeker C."/>
            <person name="Pinto D."/>
            <person name="Vollmers J."/>
            <person name="Rivas-Marin E."/>
            <person name="Kohn T."/>
            <person name="Peeters S.H."/>
            <person name="Heuer A."/>
            <person name="Rast P."/>
            <person name="Oberbeckmann S."/>
            <person name="Bunk B."/>
            <person name="Jeske O."/>
            <person name="Meyerdierks A."/>
            <person name="Storesund J.E."/>
            <person name="Kallscheuer N."/>
            <person name="Luecker S."/>
            <person name="Lage O.M."/>
            <person name="Pohl T."/>
            <person name="Merkel B.J."/>
            <person name="Hornburger P."/>
            <person name="Mueller R.-W."/>
            <person name="Bruemmer F."/>
            <person name="Labrenz M."/>
            <person name="Spormann A.M."/>
            <person name="Op den Camp H."/>
            <person name="Overmann J."/>
            <person name="Amann R."/>
            <person name="Jetten M.S.M."/>
            <person name="Mascher T."/>
            <person name="Medema M.H."/>
            <person name="Devos D.P."/>
            <person name="Kaster A.-K."/>
            <person name="Ovreas L."/>
            <person name="Rohde M."/>
            <person name="Galperin M.Y."/>
            <person name="Jogler C."/>
        </authorList>
    </citation>
    <scope>NUCLEOTIDE SEQUENCE [LARGE SCALE GENOMIC DNA]</scope>
    <source>
        <strain evidence="3 4">Pr1d</strain>
    </source>
</reference>
<accession>A0A5B9QQY4</accession>
<dbReference type="GO" id="GO:0000160">
    <property type="term" value="P:phosphorelay signal transduction system"/>
    <property type="evidence" value="ECO:0007669"/>
    <property type="project" value="InterPro"/>
</dbReference>
<dbReference type="InterPro" id="IPR001789">
    <property type="entry name" value="Sig_transdc_resp-reg_receiver"/>
</dbReference>
<dbReference type="InterPro" id="IPR011006">
    <property type="entry name" value="CheY-like_superfamily"/>
</dbReference>
<dbReference type="SUPFAM" id="SSF52172">
    <property type="entry name" value="CheY-like"/>
    <property type="match status" value="1"/>
</dbReference>
<dbReference type="EMBL" id="CP042913">
    <property type="protein sequence ID" value="QEG36541.1"/>
    <property type="molecule type" value="Genomic_DNA"/>
</dbReference>
<dbReference type="PANTHER" id="PTHR44591:SF23">
    <property type="entry name" value="CHEY SUBFAMILY"/>
    <property type="match status" value="1"/>
</dbReference>
<sequence length="123" mass="13631">MSKRVLDVGNCGPDFSSIKAFLTKNFDCTLDQAHGMEDSLAALREGNFDLVLINRKLDRDYSDGIEILREIKADAVLKDIPVMLITNHAEHQDAAMELGAKRGFGKLEFGNPETLEKLQPILG</sequence>
<gene>
    <name evidence="3" type="ORF">Pr1d_38550</name>
</gene>
<organism evidence="3 4">
    <name type="scientific">Bythopirellula goksoeyrii</name>
    <dbReference type="NCBI Taxonomy" id="1400387"/>
    <lineage>
        <taxon>Bacteria</taxon>
        <taxon>Pseudomonadati</taxon>
        <taxon>Planctomycetota</taxon>
        <taxon>Planctomycetia</taxon>
        <taxon>Pirellulales</taxon>
        <taxon>Lacipirellulaceae</taxon>
        <taxon>Bythopirellula</taxon>
    </lineage>
</organism>
<proteinExistence type="predicted"/>
<evidence type="ECO:0000313" key="4">
    <source>
        <dbReference type="Proteomes" id="UP000323917"/>
    </source>
</evidence>
<dbReference type="AlphaFoldDB" id="A0A5B9QQY4"/>
<dbReference type="OrthoDB" id="279132at2"/>
<dbReference type="Pfam" id="PF00072">
    <property type="entry name" value="Response_reg"/>
    <property type="match status" value="1"/>
</dbReference>
<dbReference type="InterPro" id="IPR050595">
    <property type="entry name" value="Bact_response_regulator"/>
</dbReference>
<dbReference type="Proteomes" id="UP000323917">
    <property type="component" value="Chromosome"/>
</dbReference>
<dbReference type="PANTHER" id="PTHR44591">
    <property type="entry name" value="STRESS RESPONSE REGULATOR PROTEIN 1"/>
    <property type="match status" value="1"/>
</dbReference>